<feature type="domain" description="K+ potassium transporter C-terminal" evidence="13">
    <location>
        <begin position="487"/>
        <end position="645"/>
    </location>
</feature>
<evidence type="ECO:0000256" key="3">
    <source>
        <dbReference type="ARBA" id="ARBA00022475"/>
    </source>
</evidence>
<dbReference type="Pfam" id="PF02705">
    <property type="entry name" value="K_trans"/>
    <property type="match status" value="1"/>
</dbReference>
<keyword evidence="10 11" id="KW-0472">Membrane</keyword>
<evidence type="ECO:0000256" key="5">
    <source>
        <dbReference type="ARBA" id="ARBA00022692"/>
    </source>
</evidence>
<comment type="catalytic activity">
    <reaction evidence="11">
        <text>K(+)(in) + H(+)(in) = K(+)(out) + H(+)(out)</text>
        <dbReference type="Rhea" id="RHEA:28490"/>
        <dbReference type="ChEBI" id="CHEBI:15378"/>
        <dbReference type="ChEBI" id="CHEBI:29103"/>
    </reaction>
</comment>
<feature type="transmembrane region" description="Helical" evidence="11">
    <location>
        <begin position="175"/>
        <end position="196"/>
    </location>
</feature>
<keyword evidence="6 11" id="KW-0769">Symport</keyword>
<evidence type="ECO:0000256" key="6">
    <source>
        <dbReference type="ARBA" id="ARBA00022847"/>
    </source>
</evidence>
<comment type="similarity">
    <text evidence="11">Belongs to the HAK/KUP transporter (TC 2.A.72) family.</text>
</comment>
<organism evidence="14 15">
    <name type="scientific">Nicoliella lavandulae</name>
    <dbReference type="NCBI Taxonomy" id="3082954"/>
    <lineage>
        <taxon>Bacteria</taxon>
        <taxon>Bacillati</taxon>
        <taxon>Bacillota</taxon>
        <taxon>Bacilli</taxon>
        <taxon>Lactobacillales</taxon>
        <taxon>Lactobacillaceae</taxon>
        <taxon>Nicoliella</taxon>
    </lineage>
</organism>
<gene>
    <name evidence="11" type="primary">kup</name>
    <name evidence="14" type="ORF">R4146_03795</name>
</gene>
<evidence type="ECO:0000256" key="2">
    <source>
        <dbReference type="ARBA" id="ARBA00022448"/>
    </source>
</evidence>
<keyword evidence="15" id="KW-1185">Reference proteome</keyword>
<proteinExistence type="inferred from homology"/>
<keyword evidence="5 11" id="KW-0812">Transmembrane</keyword>
<evidence type="ECO:0000256" key="1">
    <source>
        <dbReference type="ARBA" id="ARBA00004141"/>
    </source>
</evidence>
<evidence type="ECO:0000256" key="9">
    <source>
        <dbReference type="ARBA" id="ARBA00023065"/>
    </source>
</evidence>
<feature type="transmembrane region" description="Helical" evidence="11">
    <location>
        <begin position="247"/>
        <end position="269"/>
    </location>
</feature>
<feature type="transmembrane region" description="Helical" evidence="11">
    <location>
        <begin position="97"/>
        <end position="125"/>
    </location>
</feature>
<dbReference type="InterPro" id="IPR053951">
    <property type="entry name" value="K_trans_N"/>
</dbReference>
<evidence type="ECO:0000313" key="15">
    <source>
        <dbReference type="Proteomes" id="UP001370590"/>
    </source>
</evidence>
<feature type="transmembrane region" description="Helical" evidence="11">
    <location>
        <begin position="49"/>
        <end position="71"/>
    </location>
</feature>
<feature type="transmembrane region" description="Helical" evidence="11">
    <location>
        <begin position="428"/>
        <end position="447"/>
    </location>
</feature>
<comment type="subcellular location">
    <subcellularLocation>
        <location evidence="11">Cell membrane</location>
        <topology evidence="11">Multi-pass membrane protein</topology>
    </subcellularLocation>
    <subcellularLocation>
        <location evidence="1">Membrane</location>
        <topology evidence="1">Multi-pass membrane protein</topology>
    </subcellularLocation>
</comment>
<feature type="transmembrane region" description="Helical" evidence="11">
    <location>
        <begin position="216"/>
        <end position="235"/>
    </location>
</feature>
<evidence type="ECO:0000256" key="11">
    <source>
        <dbReference type="HAMAP-Rule" id="MF_01522"/>
    </source>
</evidence>
<protein>
    <recommendedName>
        <fullName evidence="11">Probable potassium transport system protein Kup</fullName>
    </recommendedName>
</protein>
<evidence type="ECO:0000259" key="13">
    <source>
        <dbReference type="Pfam" id="PF22776"/>
    </source>
</evidence>
<dbReference type="EMBL" id="JAWMWH010000001">
    <property type="protein sequence ID" value="MEJ6400294.1"/>
    <property type="molecule type" value="Genomic_DNA"/>
</dbReference>
<name>A0ABU8SK77_9LACO</name>
<feature type="transmembrane region" description="Helical" evidence="11">
    <location>
        <begin position="344"/>
        <end position="366"/>
    </location>
</feature>
<feature type="transmembrane region" description="Helical" evidence="11">
    <location>
        <begin position="145"/>
        <end position="163"/>
    </location>
</feature>
<dbReference type="Proteomes" id="UP001370590">
    <property type="component" value="Unassembled WGS sequence"/>
</dbReference>
<dbReference type="PANTHER" id="PTHR30540:SF83">
    <property type="entry name" value="K+ POTASSIUM TRANSPORTER"/>
    <property type="match status" value="1"/>
</dbReference>
<comment type="function">
    <text evidence="11">Transport of potassium into the cell. Likely operates as a K(+):H(+) symporter.</text>
</comment>
<comment type="caution">
    <text evidence="14">The sequence shown here is derived from an EMBL/GenBank/DDBJ whole genome shotgun (WGS) entry which is preliminary data.</text>
</comment>
<keyword evidence="8 11" id="KW-1133">Transmembrane helix</keyword>
<reference evidence="14 15" key="1">
    <citation type="submission" date="2023-10" db="EMBL/GenBank/DDBJ databases">
        <title>Nicoliella lavandulae sp. nov. isolated from Lavandula angustifolia flowers.</title>
        <authorList>
            <person name="Alcantara C."/>
            <person name="Zuniga M."/>
            <person name="Landete J.M."/>
            <person name="Monedero V."/>
        </authorList>
    </citation>
    <scope>NUCLEOTIDE SEQUENCE [LARGE SCALE GENOMIC DNA]</scope>
    <source>
        <strain evidence="14 15">Es01</strain>
    </source>
</reference>
<dbReference type="InterPro" id="IPR023051">
    <property type="entry name" value="Kup"/>
</dbReference>
<dbReference type="RefSeq" id="WP_339960107.1">
    <property type="nucleotide sequence ID" value="NZ_JAWMWH010000001.1"/>
</dbReference>
<sequence>MKANLNKLTMAGVLIAIGIVYGDIGTSPLYVMNAIIGDQGHISNTTPDYIIGSISLIFWTLMIITTIKYVVITMRADNNHEGGIFALYALVRKRAKWLVWPALIGGAALLADGSLTPAVTVTSSIEGLKNQTIAGLHFSNSQSDVLVITTCVLLGLFLIQRFGTGTIGKSFGPIMVVWFGFLGVVGVINLLQYPAIIKAINPYYAFEVLFSPSNKVGIFILGSIFLATTGAEALYSDMGHVGKKNIYFTWPLVYLSLMLNYFGQGAWVINHAKDAAYATGSVNPFYSMLSSEVRPFAIIIATLAAIIASQALITGSYTLVDEAIGLRFLPRFIIKHPSNVRSQIYIATVNWLLCAVTLFVVWYFGSSEHMEAAYGLAITITMLSTTILLFEFLASKIKRVFAYTIASFFAIIEFIFFIASLVKFVKGGYVTFLIMMAILYVMIIWFFGNKRRDHYERESEYVSLNDYKGQLSALSKDNTIPYYTSNLVYMTKIKKDYQIKRNTIYSILDKEPKRAKVYWFVTVNETSSPYESNYTVDMLDTDNVVDVQLYLGFRKPQTVSIYLHQIVNNLIEQGIIEKQVQHYSTIKNRTVGDFKFIIINERPSDLALNTEITELDKQLISGRIFLQNITASPVSWYGLEFSNTVQETSPLFFNMQHDQYLVQKRILHPIHSRATKNIR</sequence>
<keyword evidence="4 11" id="KW-0633">Potassium transport</keyword>
<evidence type="ECO:0000256" key="8">
    <source>
        <dbReference type="ARBA" id="ARBA00022989"/>
    </source>
</evidence>
<feature type="transmembrane region" description="Helical" evidence="11">
    <location>
        <begin position="296"/>
        <end position="320"/>
    </location>
</feature>
<dbReference type="Pfam" id="PF22776">
    <property type="entry name" value="K_trans_C"/>
    <property type="match status" value="1"/>
</dbReference>
<keyword evidence="2 11" id="KW-0813">Transport</keyword>
<evidence type="ECO:0000256" key="7">
    <source>
        <dbReference type="ARBA" id="ARBA00022958"/>
    </source>
</evidence>
<dbReference type="HAMAP" id="MF_01522">
    <property type="entry name" value="Kup"/>
    <property type="match status" value="1"/>
</dbReference>
<feature type="transmembrane region" description="Helical" evidence="11">
    <location>
        <begin position="372"/>
        <end position="393"/>
    </location>
</feature>
<evidence type="ECO:0000256" key="4">
    <source>
        <dbReference type="ARBA" id="ARBA00022538"/>
    </source>
</evidence>
<evidence type="ECO:0000259" key="12">
    <source>
        <dbReference type="Pfam" id="PF02705"/>
    </source>
</evidence>
<keyword evidence="7 11" id="KW-0630">Potassium</keyword>
<dbReference type="InterPro" id="IPR053952">
    <property type="entry name" value="K_trans_C"/>
</dbReference>
<evidence type="ECO:0000313" key="14">
    <source>
        <dbReference type="EMBL" id="MEJ6400294.1"/>
    </source>
</evidence>
<feature type="domain" description="K+ potassium transporter integral membrane" evidence="12">
    <location>
        <begin position="13"/>
        <end position="460"/>
    </location>
</feature>
<accession>A0ABU8SK77</accession>
<dbReference type="PANTHER" id="PTHR30540">
    <property type="entry name" value="OSMOTIC STRESS POTASSIUM TRANSPORTER"/>
    <property type="match status" value="1"/>
</dbReference>
<keyword evidence="3 11" id="KW-1003">Cell membrane</keyword>
<evidence type="ECO:0000256" key="10">
    <source>
        <dbReference type="ARBA" id="ARBA00023136"/>
    </source>
</evidence>
<keyword evidence="9 11" id="KW-0406">Ion transport</keyword>
<dbReference type="InterPro" id="IPR003855">
    <property type="entry name" value="K+_transporter"/>
</dbReference>
<feature type="transmembrane region" description="Helical" evidence="11">
    <location>
        <begin position="400"/>
        <end position="422"/>
    </location>
</feature>